<dbReference type="GO" id="GO:0008033">
    <property type="term" value="P:tRNA processing"/>
    <property type="evidence" value="ECO:0007669"/>
    <property type="project" value="UniProtKB-KW"/>
</dbReference>
<feature type="binding site" evidence="14">
    <location>
        <position position="171"/>
    </location>
    <ligand>
        <name>L-threonine</name>
        <dbReference type="ChEBI" id="CHEBI:57926"/>
    </ligand>
</feature>
<dbReference type="Pfam" id="PF03481">
    <property type="entry name" value="Sua5_C"/>
    <property type="match status" value="1"/>
</dbReference>
<sequence>MITTDINKAKEILLKNELIAIPTETVYGLAGNAYNETAIKKIFELKKRPFYNPLIIHLKSASCISDVALEIPESALILATTFWPGPLTLVLKKQPHISDLVTAGKETVAIRVPNHPVALALLDQLDFPLAAPSANPFGSISPTNAEHVYNYFGEELNVILDGGECEKGLESTIIGFENNQPVLYRHGSISLEEIENIVGKLGITTNSDTSPNAPGMLSRHYAPKTDTYLTNNISELLKCFEGKKIGLLLFKNTVQNKSIIHQEILSKSGNFNEAAKNLYAAMHRLDQNKLDVIIAERLPDEGLGKTINDKLERATKKE</sequence>
<dbReference type="PROSITE" id="PS51163">
    <property type="entry name" value="YRDC"/>
    <property type="match status" value="1"/>
</dbReference>
<dbReference type="GO" id="GO:0005524">
    <property type="term" value="F:ATP binding"/>
    <property type="evidence" value="ECO:0007669"/>
    <property type="project" value="UniProtKB-UniRule"/>
</dbReference>
<keyword evidence="17" id="KW-1185">Reference proteome</keyword>
<protein>
    <recommendedName>
        <fullName evidence="4 13">Threonylcarbamoyl-AMP synthase</fullName>
        <shortName evidence="13">TC-AMP synthase</shortName>
        <ecNumber evidence="3 13">2.7.7.87</ecNumber>
    </recommendedName>
    <alternativeName>
        <fullName evidence="11 13">L-threonylcarbamoyladenylate synthase</fullName>
    </alternativeName>
</protein>
<evidence type="ECO:0000256" key="3">
    <source>
        <dbReference type="ARBA" id="ARBA00012584"/>
    </source>
</evidence>
<feature type="binding site" evidence="14">
    <location>
        <position position="221"/>
    </location>
    <ligand>
        <name>ATP</name>
        <dbReference type="ChEBI" id="CHEBI:30616"/>
    </ligand>
</feature>
<evidence type="ECO:0000256" key="10">
    <source>
        <dbReference type="ARBA" id="ARBA00022840"/>
    </source>
</evidence>
<feature type="binding site" evidence="14">
    <location>
        <position position="52"/>
    </location>
    <ligand>
        <name>ATP</name>
        <dbReference type="ChEBI" id="CHEBI:30616"/>
    </ligand>
</feature>
<feature type="binding site" evidence="14">
    <location>
        <position position="133"/>
    </location>
    <ligand>
        <name>ATP</name>
        <dbReference type="ChEBI" id="CHEBI:30616"/>
    </ligand>
</feature>
<evidence type="ECO:0000256" key="14">
    <source>
        <dbReference type="PIRSR" id="PIRSR004930-1"/>
    </source>
</evidence>
<keyword evidence="8 13" id="KW-0548">Nucleotidyltransferase</keyword>
<evidence type="ECO:0000256" key="7">
    <source>
        <dbReference type="ARBA" id="ARBA00022694"/>
    </source>
</evidence>
<feature type="binding site" evidence="14">
    <location>
        <position position="107"/>
    </location>
    <ligand>
        <name>ATP</name>
        <dbReference type="ChEBI" id="CHEBI:30616"/>
    </ligand>
</feature>
<dbReference type="AlphaFoldDB" id="A0A432CAB5"/>
<dbReference type="InterPro" id="IPR010923">
    <property type="entry name" value="T(6)A37_SUA5"/>
</dbReference>
<feature type="binding site" evidence="14">
    <location>
        <position position="48"/>
    </location>
    <ligand>
        <name>ATP</name>
        <dbReference type="ChEBI" id="CHEBI:30616"/>
    </ligand>
</feature>
<keyword evidence="9 13" id="KW-0547">Nucleotide-binding</keyword>
<dbReference type="PIRSF" id="PIRSF004930">
    <property type="entry name" value="Tln_factor_SUA5"/>
    <property type="match status" value="1"/>
</dbReference>
<keyword evidence="6 13" id="KW-0808">Transferase</keyword>
<comment type="caution">
    <text evidence="16">The sequence shown here is derived from an EMBL/GenBank/DDBJ whole genome shotgun (WGS) entry which is preliminary data.</text>
</comment>
<comment type="catalytic activity">
    <reaction evidence="12 13">
        <text>L-threonine + hydrogencarbonate + ATP = L-threonylcarbamoyladenylate + diphosphate + H2O</text>
        <dbReference type="Rhea" id="RHEA:36407"/>
        <dbReference type="ChEBI" id="CHEBI:15377"/>
        <dbReference type="ChEBI" id="CHEBI:17544"/>
        <dbReference type="ChEBI" id="CHEBI:30616"/>
        <dbReference type="ChEBI" id="CHEBI:33019"/>
        <dbReference type="ChEBI" id="CHEBI:57926"/>
        <dbReference type="ChEBI" id="CHEBI:73682"/>
        <dbReference type="EC" id="2.7.7.87"/>
    </reaction>
</comment>
<reference evidence="16 17" key="1">
    <citation type="submission" date="2018-12" db="EMBL/GenBank/DDBJ databases">
        <title>Flavobacterium sp. nov., isolated from glacier ice.</title>
        <authorList>
            <person name="Liu Q."/>
            <person name="Xin Y.-H."/>
        </authorList>
    </citation>
    <scope>NUCLEOTIDE SEQUENCE [LARGE SCALE GENOMIC DNA]</scope>
    <source>
        <strain evidence="16 17">RB1N8</strain>
    </source>
</reference>
<evidence type="ECO:0000259" key="15">
    <source>
        <dbReference type="PROSITE" id="PS51163"/>
    </source>
</evidence>
<dbReference type="Pfam" id="PF01300">
    <property type="entry name" value="Sua5_yciO_yrdC"/>
    <property type="match status" value="1"/>
</dbReference>
<dbReference type="GO" id="GO:0005737">
    <property type="term" value="C:cytoplasm"/>
    <property type="evidence" value="ECO:0007669"/>
    <property type="project" value="UniProtKB-SubCell"/>
</dbReference>
<evidence type="ECO:0000313" key="17">
    <source>
        <dbReference type="Proteomes" id="UP000280825"/>
    </source>
</evidence>
<dbReference type="Proteomes" id="UP000280825">
    <property type="component" value="Unassembled WGS sequence"/>
</dbReference>
<keyword evidence="10 13" id="KW-0067">ATP-binding</keyword>
<dbReference type="GO" id="GO:0003725">
    <property type="term" value="F:double-stranded RNA binding"/>
    <property type="evidence" value="ECO:0007669"/>
    <property type="project" value="UniProtKB-UniRule"/>
</dbReference>
<feature type="binding site" evidence="14">
    <location>
        <position position="185"/>
    </location>
    <ligand>
        <name>ATP</name>
        <dbReference type="ChEBI" id="CHEBI:30616"/>
    </ligand>
</feature>
<dbReference type="InterPro" id="IPR050156">
    <property type="entry name" value="TC-AMP_synthase_SUA5"/>
</dbReference>
<evidence type="ECO:0000256" key="6">
    <source>
        <dbReference type="ARBA" id="ARBA00022679"/>
    </source>
</evidence>
<dbReference type="Gene3D" id="3.90.870.10">
    <property type="entry name" value="DHBP synthase"/>
    <property type="match status" value="1"/>
</dbReference>
<feature type="binding site" evidence="14">
    <location>
        <position position="141"/>
    </location>
    <ligand>
        <name>ATP</name>
        <dbReference type="ChEBI" id="CHEBI:30616"/>
    </ligand>
</feature>
<evidence type="ECO:0000256" key="12">
    <source>
        <dbReference type="ARBA" id="ARBA00048366"/>
    </source>
</evidence>
<dbReference type="PANTHER" id="PTHR17490:SF16">
    <property type="entry name" value="THREONYLCARBAMOYL-AMP SYNTHASE"/>
    <property type="match status" value="1"/>
</dbReference>
<dbReference type="InterPro" id="IPR005145">
    <property type="entry name" value="Sua5_C"/>
</dbReference>
<dbReference type="GO" id="GO:0000049">
    <property type="term" value="F:tRNA binding"/>
    <property type="evidence" value="ECO:0007669"/>
    <property type="project" value="TreeGrafter"/>
</dbReference>
<feature type="domain" description="YrdC-like" evidence="15">
    <location>
        <begin position="3"/>
        <end position="189"/>
    </location>
</feature>
<dbReference type="InterPro" id="IPR038385">
    <property type="entry name" value="Sua5/YwlC_C"/>
</dbReference>
<dbReference type="NCBIfam" id="TIGR00057">
    <property type="entry name" value="L-threonylcarbamoyladenylate synthase"/>
    <property type="match status" value="1"/>
</dbReference>
<dbReference type="GO" id="GO:0006450">
    <property type="term" value="P:regulation of translational fidelity"/>
    <property type="evidence" value="ECO:0007669"/>
    <property type="project" value="TreeGrafter"/>
</dbReference>
<proteinExistence type="inferred from homology"/>
<dbReference type="SUPFAM" id="SSF55821">
    <property type="entry name" value="YrdC/RibB"/>
    <property type="match status" value="1"/>
</dbReference>
<comment type="subcellular location">
    <subcellularLocation>
        <location evidence="1 13">Cytoplasm</location>
    </subcellularLocation>
</comment>
<dbReference type="PANTHER" id="PTHR17490">
    <property type="entry name" value="SUA5"/>
    <property type="match status" value="1"/>
</dbReference>
<feature type="binding site" evidence="14">
    <location>
        <position position="57"/>
    </location>
    <ligand>
        <name>L-threonine</name>
        <dbReference type="ChEBI" id="CHEBI:57926"/>
    </ligand>
</feature>
<keyword evidence="7 13" id="KW-0819">tRNA processing</keyword>
<dbReference type="InterPro" id="IPR006070">
    <property type="entry name" value="Sua5-like_dom"/>
</dbReference>
<evidence type="ECO:0000256" key="9">
    <source>
        <dbReference type="ARBA" id="ARBA00022741"/>
    </source>
</evidence>
<comment type="similarity">
    <text evidence="2 13">Belongs to the SUA5 family.</text>
</comment>
<comment type="function">
    <text evidence="13">Required for the formation of a threonylcarbamoyl group on adenosine at position 37 (t(6)A37) in tRNAs that read codons beginning with adenine.</text>
</comment>
<name>A0A432CAB5_9FLAO</name>
<evidence type="ECO:0000256" key="4">
    <source>
        <dbReference type="ARBA" id="ARBA00015492"/>
    </source>
</evidence>
<dbReference type="Gene3D" id="3.40.50.11030">
    <property type="entry name" value="Threonylcarbamoyl-AMP synthase, C-terminal domain"/>
    <property type="match status" value="1"/>
</dbReference>
<accession>A0A432CAB5</accession>
<evidence type="ECO:0000313" key="16">
    <source>
        <dbReference type="EMBL" id="RTY96887.1"/>
    </source>
</evidence>
<dbReference type="FunFam" id="3.90.870.10:FF:000009">
    <property type="entry name" value="Threonylcarbamoyl-AMP synthase, putative"/>
    <property type="match status" value="1"/>
</dbReference>
<dbReference type="RefSeq" id="WP_126563175.1">
    <property type="nucleotide sequence ID" value="NZ_RYDJ01000147.1"/>
</dbReference>
<feature type="binding site" evidence="14">
    <location>
        <position position="111"/>
    </location>
    <ligand>
        <name>L-threonine</name>
        <dbReference type="ChEBI" id="CHEBI:57926"/>
    </ligand>
</feature>
<evidence type="ECO:0000256" key="2">
    <source>
        <dbReference type="ARBA" id="ARBA00007663"/>
    </source>
</evidence>
<evidence type="ECO:0000256" key="1">
    <source>
        <dbReference type="ARBA" id="ARBA00004496"/>
    </source>
</evidence>
<dbReference type="InterPro" id="IPR017945">
    <property type="entry name" value="DHBP_synth_RibB-like_a/b_dom"/>
</dbReference>
<dbReference type="EC" id="2.7.7.87" evidence="3 13"/>
<evidence type="ECO:0000256" key="11">
    <source>
        <dbReference type="ARBA" id="ARBA00029774"/>
    </source>
</evidence>
<evidence type="ECO:0000256" key="8">
    <source>
        <dbReference type="ARBA" id="ARBA00022695"/>
    </source>
</evidence>
<gene>
    <name evidence="16" type="ORF">EKL98_16280</name>
</gene>
<evidence type="ECO:0000256" key="5">
    <source>
        <dbReference type="ARBA" id="ARBA00022490"/>
    </source>
</evidence>
<dbReference type="EMBL" id="RYDJ01000147">
    <property type="protein sequence ID" value="RTY96887.1"/>
    <property type="molecule type" value="Genomic_DNA"/>
</dbReference>
<feature type="binding site" evidence="14">
    <location>
        <position position="25"/>
    </location>
    <ligand>
        <name>L-threonine</name>
        <dbReference type="ChEBI" id="CHEBI:57926"/>
    </ligand>
</feature>
<organism evidence="16 17">
    <name type="scientific">Flavobacterium bomense</name>
    <dbReference type="NCBI Taxonomy" id="2497483"/>
    <lineage>
        <taxon>Bacteria</taxon>
        <taxon>Pseudomonadati</taxon>
        <taxon>Bacteroidota</taxon>
        <taxon>Flavobacteriia</taxon>
        <taxon>Flavobacteriales</taxon>
        <taxon>Flavobacteriaceae</taxon>
        <taxon>Flavobacterium</taxon>
    </lineage>
</organism>
<evidence type="ECO:0000256" key="13">
    <source>
        <dbReference type="PIRNR" id="PIRNR004930"/>
    </source>
</evidence>
<dbReference type="GO" id="GO:0061710">
    <property type="term" value="F:L-threonylcarbamoyladenylate synthase"/>
    <property type="evidence" value="ECO:0007669"/>
    <property type="project" value="UniProtKB-EC"/>
</dbReference>
<keyword evidence="5 13" id="KW-0963">Cytoplasm</keyword>
<feature type="binding site" evidence="14">
    <location>
        <position position="131"/>
    </location>
    <ligand>
        <name>L-threonine</name>
        <dbReference type="ChEBI" id="CHEBI:57926"/>
    </ligand>
</feature>